<keyword evidence="1" id="KW-1185">Reference proteome</keyword>
<dbReference type="AlphaFoldDB" id="A0A1I7YJG1"/>
<protein>
    <submittedName>
        <fullName evidence="2">Ovule protein</fullName>
    </submittedName>
</protein>
<dbReference type="WBParaSite" id="L893_g16993.t1">
    <property type="protein sequence ID" value="L893_g16993.t1"/>
    <property type="gene ID" value="L893_g16993"/>
</dbReference>
<sequence length="78" mass="8747">MLFSRSPSLATKGHSYVMRLARVHAIHLNPCNLQTLLSGCLSLSCQYEELPHELLQENAFLICFVSTSEQQRIRGGSN</sequence>
<name>A0A1I7YJG1_9BILA</name>
<reference evidence="2" key="1">
    <citation type="submission" date="2016-11" db="UniProtKB">
        <authorList>
            <consortium name="WormBaseParasite"/>
        </authorList>
    </citation>
    <scope>IDENTIFICATION</scope>
</reference>
<organism evidence="1 2">
    <name type="scientific">Steinernema glaseri</name>
    <dbReference type="NCBI Taxonomy" id="37863"/>
    <lineage>
        <taxon>Eukaryota</taxon>
        <taxon>Metazoa</taxon>
        <taxon>Ecdysozoa</taxon>
        <taxon>Nematoda</taxon>
        <taxon>Chromadorea</taxon>
        <taxon>Rhabditida</taxon>
        <taxon>Tylenchina</taxon>
        <taxon>Panagrolaimomorpha</taxon>
        <taxon>Strongyloidoidea</taxon>
        <taxon>Steinernematidae</taxon>
        <taxon>Steinernema</taxon>
    </lineage>
</organism>
<evidence type="ECO:0000313" key="1">
    <source>
        <dbReference type="Proteomes" id="UP000095287"/>
    </source>
</evidence>
<accession>A0A1I7YJG1</accession>
<proteinExistence type="predicted"/>
<dbReference type="Proteomes" id="UP000095287">
    <property type="component" value="Unplaced"/>
</dbReference>
<evidence type="ECO:0000313" key="2">
    <source>
        <dbReference type="WBParaSite" id="L893_g16993.t1"/>
    </source>
</evidence>